<evidence type="ECO:0000256" key="9">
    <source>
        <dbReference type="ARBA" id="ARBA00022976"/>
    </source>
</evidence>
<evidence type="ECO:0000256" key="2">
    <source>
        <dbReference type="ARBA" id="ARBA00004906"/>
    </source>
</evidence>
<evidence type="ECO:0000256" key="3">
    <source>
        <dbReference type="ARBA" id="ARBA00009413"/>
    </source>
</evidence>
<sequence length="663" mass="72886">MAIIVWACRNDYHNWTPYPPEVSNGIEEIVSSYQSQNASSGSSALSSDQSQTASDGTSTLGRIPLGYFSPSWTGYEIDIPNMMQCQANSGRRFDIHRYVLDKKAALSSGFVWEFEGDTASNWYSYDLSMMTYIEAAYTKANKSRSKKKQPLLDLRKSLNLPYVIDVIKLEQTRMDTGKMRNIRRRPSTQPYTADTSGSVVDSHVWQAPSLPKVPPARRRMTKNVLTLSALQNACGGAIAQQSSTGTTKTQQLTATAQQPTAAAANQSVPTLAAATAKQSTSLQGAISSLKSVPAKAVQQPKAKQMKQTQDKSRSSPKKGATAQARESLPSENNIRISTKKQKPLTAKAFIGQYTTVVDMENKDEDSDEEEDEGEETETNDSHGCCICCDDLSSPSGYGEGDADASTVVQLNRCHHKFHRLCLLEMYRATHKSESLQCPSCKLIYGEKTGNCPAGVMTWAILKGTSVAGYEKYDTISVSYDIQPGVQGPEHPNPGRHFFPQGFPRIGYLPDTNEGRKVLKLMIEAWRRRLMFTVGTSYTTGCSDVVTWNEIHHKTELHGNYSGHGYPDPTYLANVILELADHGVTEDCFSFGSTSLSSENSKVSNTLLCDLAIVLVGNKFRMTDRAVRRAPPEIHMYSCVAGSSPATDPWPDEGLKAQDHLVVD</sequence>
<evidence type="ECO:0000256" key="11">
    <source>
        <dbReference type="RuleBase" id="RU367105"/>
    </source>
</evidence>
<dbReference type="AlphaFoldDB" id="A0AAV4ARA3"/>
<keyword evidence="5 11" id="KW-0479">Metal-binding</keyword>
<evidence type="ECO:0000259" key="14">
    <source>
        <dbReference type="PROSITE" id="PS50918"/>
    </source>
</evidence>
<name>A0AAV4ARA3_9GAST</name>
<dbReference type="Pfam" id="PF18102">
    <property type="entry name" value="DTC"/>
    <property type="match status" value="1"/>
</dbReference>
<organism evidence="15 16">
    <name type="scientific">Plakobranchus ocellatus</name>
    <dbReference type="NCBI Taxonomy" id="259542"/>
    <lineage>
        <taxon>Eukaryota</taxon>
        <taxon>Metazoa</taxon>
        <taxon>Spiralia</taxon>
        <taxon>Lophotrochozoa</taxon>
        <taxon>Mollusca</taxon>
        <taxon>Gastropoda</taxon>
        <taxon>Heterobranchia</taxon>
        <taxon>Euthyneura</taxon>
        <taxon>Panpulmonata</taxon>
        <taxon>Sacoglossa</taxon>
        <taxon>Placobranchoidea</taxon>
        <taxon>Plakobranchidae</taxon>
        <taxon>Plakobranchus</taxon>
    </lineage>
</organism>
<comment type="subcellular location">
    <subcellularLocation>
        <location evidence="11">Cytoplasm</location>
    </subcellularLocation>
</comment>
<dbReference type="PROSITE" id="PS50918">
    <property type="entry name" value="WWE"/>
    <property type="match status" value="2"/>
</dbReference>
<dbReference type="FunFam" id="3.30.390.130:FF:000001">
    <property type="entry name" value="Probable E3 ubiquitin-protein ligase DTX3"/>
    <property type="match status" value="1"/>
</dbReference>
<evidence type="ECO:0000256" key="6">
    <source>
        <dbReference type="ARBA" id="ARBA00022737"/>
    </source>
</evidence>
<dbReference type="InterPro" id="IPR013083">
    <property type="entry name" value="Znf_RING/FYVE/PHD"/>
</dbReference>
<dbReference type="Gene3D" id="3.30.40.10">
    <property type="entry name" value="Zinc/RING finger domain, C3HC4 (zinc finger)"/>
    <property type="match status" value="1"/>
</dbReference>
<proteinExistence type="inferred from homology"/>
<keyword evidence="11" id="KW-0963">Cytoplasm</keyword>
<feature type="region of interest" description="Disordered" evidence="12">
    <location>
        <begin position="356"/>
        <end position="381"/>
    </location>
</feature>
<dbReference type="Gene3D" id="3.30.720.50">
    <property type="match status" value="2"/>
</dbReference>
<comment type="similarity">
    <text evidence="3 11">Belongs to the Deltex family.</text>
</comment>
<keyword evidence="6" id="KW-0677">Repeat</keyword>
<feature type="region of interest" description="Disordered" evidence="12">
    <location>
        <begin position="293"/>
        <end position="341"/>
    </location>
</feature>
<dbReference type="GO" id="GO:0008270">
    <property type="term" value="F:zinc ion binding"/>
    <property type="evidence" value="ECO:0007669"/>
    <property type="project" value="UniProtKB-KW"/>
</dbReference>
<dbReference type="GO" id="GO:0016567">
    <property type="term" value="P:protein ubiquitination"/>
    <property type="evidence" value="ECO:0007669"/>
    <property type="project" value="UniProtKB-UniRule"/>
</dbReference>
<evidence type="ECO:0000256" key="1">
    <source>
        <dbReference type="ARBA" id="ARBA00000900"/>
    </source>
</evidence>
<comment type="pathway">
    <text evidence="2 11">Protein modification; protein ubiquitination.</text>
</comment>
<comment type="caution">
    <text evidence="15">The sequence shown here is derived from an EMBL/GenBank/DDBJ whole genome shotgun (WGS) entry which is preliminary data.</text>
</comment>
<dbReference type="EC" id="2.3.2.27" evidence="11"/>
<keyword evidence="16" id="KW-1185">Reference proteome</keyword>
<feature type="compositionally biased region" description="Acidic residues" evidence="12">
    <location>
        <begin position="361"/>
        <end position="378"/>
    </location>
</feature>
<dbReference type="Pfam" id="PF02825">
    <property type="entry name" value="WWE"/>
    <property type="match status" value="2"/>
</dbReference>
<dbReference type="Proteomes" id="UP000735302">
    <property type="component" value="Unassembled WGS sequence"/>
</dbReference>
<dbReference type="InterPro" id="IPR018957">
    <property type="entry name" value="Znf_C3HC4_RING-type"/>
</dbReference>
<dbReference type="SUPFAM" id="SSF117839">
    <property type="entry name" value="WWE domain"/>
    <property type="match status" value="2"/>
</dbReference>
<dbReference type="InterPro" id="IPR039396">
    <property type="entry name" value="Deltex_C"/>
</dbReference>
<dbReference type="InterPro" id="IPR001841">
    <property type="entry name" value="Znf_RING"/>
</dbReference>
<dbReference type="GO" id="GO:0007219">
    <property type="term" value="P:Notch signaling pathway"/>
    <property type="evidence" value="ECO:0007669"/>
    <property type="project" value="UniProtKB-KW"/>
</dbReference>
<dbReference type="Pfam" id="PF00097">
    <property type="entry name" value="zf-C3HC4"/>
    <property type="match status" value="1"/>
</dbReference>
<dbReference type="SMART" id="SM00678">
    <property type="entry name" value="WWE"/>
    <property type="match status" value="2"/>
</dbReference>
<keyword evidence="4 11" id="KW-0808">Transferase</keyword>
<comment type="catalytic activity">
    <reaction evidence="1 11">
        <text>S-ubiquitinyl-[E2 ubiquitin-conjugating enzyme]-L-cysteine + [acceptor protein]-L-lysine = [E2 ubiquitin-conjugating enzyme]-L-cysteine + N(6)-ubiquitinyl-[acceptor protein]-L-lysine.</text>
        <dbReference type="EC" id="2.3.2.27"/>
    </reaction>
</comment>
<dbReference type="InterPro" id="IPR018123">
    <property type="entry name" value="WWE-dom_subgr"/>
</dbReference>
<dbReference type="GO" id="GO:0005737">
    <property type="term" value="C:cytoplasm"/>
    <property type="evidence" value="ECO:0007669"/>
    <property type="project" value="UniProtKB-SubCell"/>
</dbReference>
<dbReference type="InterPro" id="IPR039398">
    <property type="entry name" value="Deltex_fam"/>
</dbReference>
<keyword evidence="8 11" id="KW-0862">Zinc</keyword>
<accession>A0AAV4ARA3</accession>
<protein>
    <recommendedName>
        <fullName evidence="11">E3 ubiquitin-protein ligase</fullName>
        <ecNumber evidence="11">2.3.2.27</ecNumber>
    </recommendedName>
</protein>
<evidence type="ECO:0000256" key="7">
    <source>
        <dbReference type="ARBA" id="ARBA00022771"/>
    </source>
</evidence>
<keyword evidence="9" id="KW-0914">Notch signaling pathway</keyword>
<dbReference type="InterPro" id="IPR037197">
    <property type="entry name" value="WWE_dom_sf"/>
</dbReference>
<evidence type="ECO:0000259" key="13">
    <source>
        <dbReference type="PROSITE" id="PS50089"/>
    </source>
</evidence>
<reference evidence="15 16" key="1">
    <citation type="journal article" date="2021" name="Elife">
        <title>Chloroplast acquisition without the gene transfer in kleptoplastic sea slugs, Plakobranchus ocellatus.</title>
        <authorList>
            <person name="Maeda T."/>
            <person name="Takahashi S."/>
            <person name="Yoshida T."/>
            <person name="Shimamura S."/>
            <person name="Takaki Y."/>
            <person name="Nagai Y."/>
            <person name="Toyoda A."/>
            <person name="Suzuki Y."/>
            <person name="Arimoto A."/>
            <person name="Ishii H."/>
            <person name="Satoh N."/>
            <person name="Nishiyama T."/>
            <person name="Hasebe M."/>
            <person name="Maruyama T."/>
            <person name="Minagawa J."/>
            <person name="Obokata J."/>
            <person name="Shigenobu S."/>
        </authorList>
    </citation>
    <scope>NUCLEOTIDE SEQUENCE [LARGE SCALE GENOMIC DNA]</scope>
</reference>
<gene>
    <name evidence="15" type="ORF">PoB_003635000</name>
</gene>
<evidence type="ECO:0000313" key="15">
    <source>
        <dbReference type="EMBL" id="GFO09845.1"/>
    </source>
</evidence>
<dbReference type="CDD" id="cd09633">
    <property type="entry name" value="Deltex_C"/>
    <property type="match status" value="1"/>
</dbReference>
<dbReference type="InterPro" id="IPR039399">
    <property type="entry name" value="Deltex_C_sf"/>
</dbReference>
<dbReference type="GO" id="GO:0061630">
    <property type="term" value="F:ubiquitin protein ligase activity"/>
    <property type="evidence" value="ECO:0007669"/>
    <property type="project" value="UniProtKB-UniRule"/>
</dbReference>
<evidence type="ECO:0000256" key="5">
    <source>
        <dbReference type="ARBA" id="ARBA00022723"/>
    </source>
</evidence>
<evidence type="ECO:0000256" key="8">
    <source>
        <dbReference type="ARBA" id="ARBA00022833"/>
    </source>
</evidence>
<dbReference type="InterPro" id="IPR004170">
    <property type="entry name" value="WWE_dom"/>
</dbReference>
<keyword evidence="7 10" id="KW-0863">Zinc-finger</keyword>
<evidence type="ECO:0000256" key="4">
    <source>
        <dbReference type="ARBA" id="ARBA00022679"/>
    </source>
</evidence>
<dbReference type="PROSITE" id="PS50089">
    <property type="entry name" value="ZF_RING_2"/>
    <property type="match status" value="1"/>
</dbReference>
<feature type="domain" description="RING-type" evidence="13">
    <location>
        <begin position="384"/>
        <end position="441"/>
    </location>
</feature>
<evidence type="ECO:0000256" key="12">
    <source>
        <dbReference type="SAM" id="MobiDB-lite"/>
    </source>
</evidence>
<dbReference type="Gene3D" id="3.30.390.130">
    <property type="match status" value="1"/>
</dbReference>
<feature type="domain" description="WWE" evidence="14">
    <location>
        <begin position="98"/>
        <end position="184"/>
    </location>
</feature>
<evidence type="ECO:0000313" key="16">
    <source>
        <dbReference type="Proteomes" id="UP000735302"/>
    </source>
</evidence>
<dbReference type="SUPFAM" id="SSF57850">
    <property type="entry name" value="RING/U-box"/>
    <property type="match status" value="1"/>
</dbReference>
<dbReference type="EMBL" id="BLXT01004129">
    <property type="protein sequence ID" value="GFO09845.1"/>
    <property type="molecule type" value="Genomic_DNA"/>
</dbReference>
<dbReference type="PANTHER" id="PTHR12622">
    <property type="entry name" value="DELTEX-RELATED"/>
    <property type="match status" value="1"/>
</dbReference>
<dbReference type="SMART" id="SM00184">
    <property type="entry name" value="RING"/>
    <property type="match status" value="1"/>
</dbReference>
<evidence type="ECO:0000256" key="10">
    <source>
        <dbReference type="PROSITE-ProRule" id="PRU00175"/>
    </source>
</evidence>
<feature type="domain" description="WWE" evidence="14">
    <location>
        <begin position="1"/>
        <end position="97"/>
    </location>
</feature>